<feature type="compositionally biased region" description="Low complexity" evidence="1">
    <location>
        <begin position="8"/>
        <end position="26"/>
    </location>
</feature>
<accession>K7WCG4</accession>
<proteinExistence type="predicted"/>
<protein>
    <submittedName>
        <fullName evidence="2">Wsv124</fullName>
    </submittedName>
</protein>
<evidence type="ECO:0000256" key="1">
    <source>
        <dbReference type="SAM" id="MobiDB-lite"/>
    </source>
</evidence>
<reference evidence="3" key="1">
    <citation type="submission" date="2012-08" db="EMBL/GenBank/DDBJ databases">
        <authorList>
            <person name="Choi T.-J."/>
        </authorList>
    </citation>
    <scope>NUCLEOTIDE SEQUENCE [LARGE SCALE GENOMIC DNA]</scope>
    <source>
        <strain evidence="3">K-LV1</strain>
    </source>
</reference>
<dbReference type="EMBL" id="JX515788">
    <property type="protein sequence ID" value="AFX59501.1"/>
    <property type="molecule type" value="Genomic_DNA"/>
</dbReference>
<evidence type="ECO:0000313" key="2">
    <source>
        <dbReference type="EMBL" id="AFX59501.1"/>
    </source>
</evidence>
<evidence type="ECO:0000313" key="3">
    <source>
        <dbReference type="Proteomes" id="UP000277283"/>
    </source>
</evidence>
<gene>
    <name evidence="2" type="ORF">wssv_01240</name>
</gene>
<dbReference type="Proteomes" id="UP000277283">
    <property type="component" value="Segment"/>
</dbReference>
<organism evidence="2 3">
    <name type="scientific">White spot syndrome virus</name>
    <dbReference type="NCBI Taxonomy" id="342409"/>
    <lineage>
        <taxon>Viruses</taxon>
        <taxon>Viruses incertae sedis</taxon>
        <taxon>Naldaviricetes</taxon>
        <taxon>Nimaviridae</taxon>
        <taxon>Whispovirus</taxon>
    </lineage>
</organism>
<sequence>MTTHCPPSSNSNKNCSSNSNSNNTSSAPHLRRSPPHPTNSTSFYCRVMASQNRPSSLFVSMWIKLRNIMDSWS</sequence>
<feature type="region of interest" description="Disordered" evidence="1">
    <location>
        <begin position="1"/>
        <end position="42"/>
    </location>
</feature>
<name>K7WCG4_9VIRU</name>